<dbReference type="SUPFAM" id="SSF56235">
    <property type="entry name" value="N-terminal nucleophile aminohydrolases (Ntn hydrolases)"/>
    <property type="match status" value="1"/>
</dbReference>
<proteinExistence type="predicted"/>
<dbReference type="InterPro" id="IPR023333">
    <property type="entry name" value="Proteasome_suB-type"/>
</dbReference>
<evidence type="ECO:0000313" key="7">
    <source>
        <dbReference type="Proteomes" id="UP000243876"/>
    </source>
</evidence>
<accession>A0A0D6EH31</accession>
<protein>
    <submittedName>
        <fullName evidence="6">SPOSA6832_00355-mRNA-1:cds</fullName>
    </submittedName>
</protein>
<dbReference type="PANTHER" id="PTHR32194:SF6">
    <property type="entry name" value="PROTEASOME SUBUNIT BETA"/>
    <property type="match status" value="1"/>
</dbReference>
<keyword evidence="4" id="KW-0539">Nucleus</keyword>
<dbReference type="CDD" id="cd03760">
    <property type="entry name" value="proteasome_beta_type_4"/>
    <property type="match status" value="1"/>
</dbReference>
<dbReference type="PROSITE" id="PS51476">
    <property type="entry name" value="PROTEASOME_BETA_2"/>
    <property type="match status" value="1"/>
</dbReference>
<dbReference type="AlphaFoldDB" id="A0A0D6EH31"/>
<gene>
    <name evidence="6" type="primary">SPOSA6832_00355</name>
</gene>
<dbReference type="GO" id="GO:0051603">
    <property type="term" value="P:proteolysis involved in protein catabolic process"/>
    <property type="evidence" value="ECO:0007669"/>
    <property type="project" value="InterPro"/>
</dbReference>
<dbReference type="EMBL" id="CENE01000001">
    <property type="protein sequence ID" value="CEQ38890.1"/>
    <property type="molecule type" value="Genomic_DNA"/>
</dbReference>
<feature type="region of interest" description="Disordered" evidence="5">
    <location>
        <begin position="1"/>
        <end position="29"/>
    </location>
</feature>
<evidence type="ECO:0000256" key="5">
    <source>
        <dbReference type="SAM" id="MobiDB-lite"/>
    </source>
</evidence>
<dbReference type="GO" id="GO:0005634">
    <property type="term" value="C:nucleus"/>
    <property type="evidence" value="ECO:0007669"/>
    <property type="project" value="UniProtKB-SubCell"/>
</dbReference>
<dbReference type="GO" id="GO:0019774">
    <property type="term" value="C:proteasome core complex, beta-subunit complex"/>
    <property type="evidence" value="ECO:0007669"/>
    <property type="project" value="UniProtKB-ARBA"/>
</dbReference>
<evidence type="ECO:0000256" key="3">
    <source>
        <dbReference type="ARBA" id="ARBA00022942"/>
    </source>
</evidence>
<feature type="compositionally biased region" description="Polar residues" evidence="5">
    <location>
        <begin position="9"/>
        <end position="29"/>
    </location>
</feature>
<dbReference type="InterPro" id="IPR016295">
    <property type="entry name" value="Proteasome_beta4"/>
</dbReference>
<evidence type="ECO:0000256" key="4">
    <source>
        <dbReference type="ARBA" id="ARBA00023242"/>
    </source>
</evidence>
<organism evidence="6 7">
    <name type="scientific">Sporidiobolus salmonicolor</name>
    <name type="common">Yeast-like fungus</name>
    <name type="synonym">Sporobolomyces salmonicolor</name>
    <dbReference type="NCBI Taxonomy" id="5005"/>
    <lineage>
        <taxon>Eukaryota</taxon>
        <taxon>Fungi</taxon>
        <taxon>Dikarya</taxon>
        <taxon>Basidiomycota</taxon>
        <taxon>Pucciniomycotina</taxon>
        <taxon>Microbotryomycetes</taxon>
        <taxon>Sporidiobolales</taxon>
        <taxon>Sporidiobolaceae</taxon>
        <taxon>Sporobolomyces</taxon>
    </lineage>
</organism>
<dbReference type="InterPro" id="IPR029055">
    <property type="entry name" value="Ntn_hydrolases_N"/>
</dbReference>
<keyword evidence="3" id="KW-0647">Proteasome</keyword>
<sequence>MLSTRMPPSLSTRAGAQSPATTRSSRACSTLSRQPIVTGTSVLGLKYKDGVMLAADNLASYGSLARFKDIRRLHAVGSNTLVGASGDMADFQQVKRMLENLVFAPPPLRSPSARPRLMRCTPRRRTEESILDDGHELSTAQVYEYLSNVMYARRSKFDPLWNAMLVAGMDKDEPFLAYVDLLGVTYTAPSLATGFGNHLAIPLLRRELEALGPDGEKKLEEKDARRIIENAMKVLFYRDARSLNKFQIATVTKGGVTIGEPQQAETHWDGNSDETY</sequence>
<dbReference type="PROSITE" id="PS00854">
    <property type="entry name" value="PROTEASOME_BETA_1"/>
    <property type="match status" value="1"/>
</dbReference>
<dbReference type="InterPro" id="IPR016050">
    <property type="entry name" value="Proteasome_bsu_CS"/>
</dbReference>
<evidence type="ECO:0000256" key="2">
    <source>
        <dbReference type="ARBA" id="ARBA00022490"/>
    </source>
</evidence>
<feature type="non-terminal residue" evidence="6">
    <location>
        <position position="1"/>
    </location>
</feature>
<keyword evidence="7" id="KW-1185">Reference proteome</keyword>
<dbReference type="Pfam" id="PF00227">
    <property type="entry name" value="Proteasome"/>
    <property type="match status" value="2"/>
</dbReference>
<dbReference type="PIRSF" id="PIRSF001213">
    <property type="entry name" value="Psome_endopept_beta"/>
    <property type="match status" value="1"/>
</dbReference>
<dbReference type="GO" id="GO:0005737">
    <property type="term" value="C:cytoplasm"/>
    <property type="evidence" value="ECO:0007669"/>
    <property type="project" value="TreeGrafter"/>
</dbReference>
<dbReference type="PANTHER" id="PTHR32194">
    <property type="entry name" value="METALLOPROTEASE TLDD"/>
    <property type="match status" value="1"/>
</dbReference>
<evidence type="ECO:0000256" key="1">
    <source>
        <dbReference type="ARBA" id="ARBA00004123"/>
    </source>
</evidence>
<dbReference type="InterPro" id="IPR001353">
    <property type="entry name" value="Proteasome_sua/b"/>
</dbReference>
<evidence type="ECO:0000313" key="6">
    <source>
        <dbReference type="EMBL" id="CEQ38890.1"/>
    </source>
</evidence>
<name>A0A0D6EH31_SPOSA</name>
<dbReference type="Proteomes" id="UP000243876">
    <property type="component" value="Unassembled WGS sequence"/>
</dbReference>
<comment type="subcellular location">
    <subcellularLocation>
        <location evidence="1">Nucleus</location>
    </subcellularLocation>
</comment>
<dbReference type="Gene3D" id="3.60.20.10">
    <property type="entry name" value="Glutamine Phosphoribosylpyrophosphate, subunit 1, domain 1"/>
    <property type="match status" value="1"/>
</dbReference>
<dbReference type="OrthoDB" id="10248542at2759"/>
<keyword evidence="2" id="KW-0963">Cytoplasm</keyword>
<reference evidence="7" key="1">
    <citation type="submission" date="2015-02" db="EMBL/GenBank/DDBJ databases">
        <authorList>
            <person name="Gon?alves P."/>
        </authorList>
    </citation>
    <scope>NUCLEOTIDE SEQUENCE [LARGE SCALE GENOMIC DNA]</scope>
</reference>